<reference evidence="11" key="2">
    <citation type="journal article" date="2007" name="Science">
        <title>Draft genome sequence of the sexually transmitted pathogen Trichomonas vaginalis.</title>
        <authorList>
            <person name="Carlton J.M."/>
            <person name="Hirt R.P."/>
            <person name="Silva J.C."/>
            <person name="Delcher A.L."/>
            <person name="Schatz M."/>
            <person name="Zhao Q."/>
            <person name="Wortman J.R."/>
            <person name="Bidwell S.L."/>
            <person name="Alsmark U.C.M."/>
            <person name="Besteiro S."/>
            <person name="Sicheritz-Ponten T."/>
            <person name="Noel C.J."/>
            <person name="Dacks J.B."/>
            <person name="Foster P.G."/>
            <person name="Simillion C."/>
            <person name="Van de Peer Y."/>
            <person name="Miranda-Saavedra D."/>
            <person name="Barton G.J."/>
            <person name="Westrop G.D."/>
            <person name="Mueller S."/>
            <person name="Dessi D."/>
            <person name="Fiori P.L."/>
            <person name="Ren Q."/>
            <person name="Paulsen I."/>
            <person name="Zhang H."/>
            <person name="Bastida-Corcuera F.D."/>
            <person name="Simoes-Barbosa A."/>
            <person name="Brown M.T."/>
            <person name="Hayes R.D."/>
            <person name="Mukherjee M."/>
            <person name="Okumura C.Y."/>
            <person name="Schneider R."/>
            <person name="Smith A.J."/>
            <person name="Vanacova S."/>
            <person name="Villalvazo M."/>
            <person name="Haas B.J."/>
            <person name="Pertea M."/>
            <person name="Feldblyum T.V."/>
            <person name="Utterback T.R."/>
            <person name="Shu C.L."/>
            <person name="Osoegawa K."/>
            <person name="de Jong P.J."/>
            <person name="Hrdy I."/>
            <person name="Horvathova L."/>
            <person name="Zubacova Z."/>
            <person name="Dolezal P."/>
            <person name="Malik S.B."/>
            <person name="Logsdon J.M. Jr."/>
            <person name="Henze K."/>
            <person name="Gupta A."/>
            <person name="Wang C.C."/>
            <person name="Dunne R.L."/>
            <person name="Upcroft J.A."/>
            <person name="Upcroft P."/>
            <person name="White O."/>
            <person name="Salzberg S.L."/>
            <person name="Tang P."/>
            <person name="Chiu C.-H."/>
            <person name="Lee Y.-S."/>
            <person name="Embley T.M."/>
            <person name="Coombs G.H."/>
            <person name="Mottram J.C."/>
            <person name="Tachezy J."/>
            <person name="Fraser-Liggett C.M."/>
            <person name="Johnson P.J."/>
        </authorList>
    </citation>
    <scope>NUCLEOTIDE SEQUENCE [LARGE SCALE GENOMIC DNA]</scope>
    <source>
        <strain evidence="11">G3</strain>
    </source>
</reference>
<dbReference type="VEuPathDB" id="TrichDB:TVAGG3_1024850"/>
<evidence type="ECO:0000313" key="12">
    <source>
        <dbReference type="Proteomes" id="UP000001542"/>
    </source>
</evidence>
<evidence type="ECO:0000256" key="4">
    <source>
        <dbReference type="ARBA" id="ARBA00023029"/>
    </source>
</evidence>
<dbReference type="GO" id="GO:0005634">
    <property type="term" value="C:nucleus"/>
    <property type="evidence" value="ECO:0000318"/>
    <property type="project" value="GO_Central"/>
</dbReference>
<dbReference type="FunFam" id="1.10.290.10:FF:000001">
    <property type="entry name" value="DNA topoisomerase"/>
    <property type="match status" value="1"/>
</dbReference>
<keyword evidence="5 7" id="KW-0238">DNA-binding</keyword>
<dbReference type="Gene3D" id="3.40.50.140">
    <property type="match status" value="1"/>
</dbReference>
<dbReference type="GO" id="GO:0006310">
    <property type="term" value="P:DNA recombination"/>
    <property type="evidence" value="ECO:0000318"/>
    <property type="project" value="GO_Central"/>
</dbReference>
<dbReference type="Pfam" id="PF01751">
    <property type="entry name" value="Toprim"/>
    <property type="match status" value="1"/>
</dbReference>
<dbReference type="VEuPathDB" id="TrichDB:TVAG_306650"/>
<keyword evidence="12" id="KW-1185">Reference proteome</keyword>
<dbReference type="PANTHER" id="PTHR11390">
    <property type="entry name" value="PROKARYOTIC DNA TOPOISOMERASE"/>
    <property type="match status" value="1"/>
</dbReference>
<evidence type="ECO:0000256" key="3">
    <source>
        <dbReference type="ARBA" id="ARBA00012891"/>
    </source>
</evidence>
<evidence type="ECO:0000259" key="9">
    <source>
        <dbReference type="PROSITE" id="PS50880"/>
    </source>
</evidence>
<dbReference type="OMA" id="LPMKESA"/>
<dbReference type="FunFam" id="3.40.50.140:FF:000003">
    <property type="entry name" value="DNA topoisomerase"/>
    <property type="match status" value="1"/>
</dbReference>
<reference evidence="11" key="1">
    <citation type="submission" date="2006-10" db="EMBL/GenBank/DDBJ databases">
        <authorList>
            <person name="Amadeo P."/>
            <person name="Zhao Q."/>
            <person name="Wortman J."/>
            <person name="Fraser-Liggett C."/>
            <person name="Carlton J."/>
        </authorList>
    </citation>
    <scope>NUCLEOTIDE SEQUENCE</scope>
    <source>
        <strain evidence="11">G3</strain>
    </source>
</reference>
<evidence type="ECO:0000256" key="2">
    <source>
        <dbReference type="ARBA" id="ARBA00009446"/>
    </source>
</evidence>
<dbReference type="EC" id="5.6.2.1" evidence="3 7"/>
<dbReference type="SUPFAM" id="SSF56712">
    <property type="entry name" value="Prokaryotic type I DNA topoisomerase"/>
    <property type="match status" value="1"/>
</dbReference>
<comment type="function">
    <text evidence="7">Introduces a single-strand break via transesterification at a target site in duplex DNA. Releases the supercoiling and torsional tension of DNA introduced during the DNA replication and transcription by transiently cleaving and rejoining one strand of the DNA duplex. The scissile phosphodiester is attacked by the catalytic tyrosine of the enzyme, resulting in the formation of a DNA-(5'-phosphotyrosyl)-enzyme intermediate and the expulsion of a 3'-OH DNA strand.</text>
</comment>
<dbReference type="GO" id="GO:0003677">
    <property type="term" value="F:DNA binding"/>
    <property type="evidence" value="ECO:0007669"/>
    <property type="project" value="UniProtKB-KW"/>
</dbReference>
<evidence type="ECO:0000313" key="11">
    <source>
        <dbReference type="EMBL" id="EAY18143.1"/>
    </source>
</evidence>
<dbReference type="Gene3D" id="1.10.290.10">
    <property type="entry name" value="Topoisomerase I, domain 4"/>
    <property type="match status" value="1"/>
</dbReference>
<dbReference type="GO" id="GO:0003917">
    <property type="term" value="F:DNA topoisomerase type I (single strand cut, ATP-independent) activity"/>
    <property type="evidence" value="ECO:0000318"/>
    <property type="project" value="GO_Central"/>
</dbReference>
<dbReference type="InterPro" id="IPR013825">
    <property type="entry name" value="Topo_IA_cen_sub2"/>
</dbReference>
<dbReference type="Gene3D" id="1.10.460.10">
    <property type="entry name" value="Topoisomerase I, domain 2"/>
    <property type="match status" value="1"/>
</dbReference>
<proteinExistence type="inferred from homology"/>
<dbReference type="KEGG" id="tva:5463647"/>
<dbReference type="PROSITE" id="PS50880">
    <property type="entry name" value="TOPRIM"/>
    <property type="match status" value="1"/>
</dbReference>
<evidence type="ECO:0000256" key="7">
    <source>
        <dbReference type="RuleBase" id="RU362092"/>
    </source>
</evidence>
<dbReference type="Pfam" id="PF01131">
    <property type="entry name" value="Topoisom_bac"/>
    <property type="match status" value="1"/>
</dbReference>
<dbReference type="FunCoup" id="A2DNF5">
    <property type="interactions" value="894"/>
</dbReference>
<dbReference type="PROSITE" id="PS00396">
    <property type="entry name" value="TOPO_IA_1"/>
    <property type="match status" value="1"/>
</dbReference>
<dbReference type="SMART" id="SM00493">
    <property type="entry name" value="TOPRIM"/>
    <property type="match status" value="1"/>
</dbReference>
<dbReference type="AlphaFoldDB" id="A2DNF5"/>
<comment type="similarity">
    <text evidence="2 7">Belongs to the type IA topoisomerase family.</text>
</comment>
<dbReference type="Proteomes" id="UP000001542">
    <property type="component" value="Unassembled WGS sequence"/>
</dbReference>
<dbReference type="PRINTS" id="PR00417">
    <property type="entry name" value="PRTPISMRASEI"/>
</dbReference>
<dbReference type="InterPro" id="IPR003601">
    <property type="entry name" value="Topo_IA_2"/>
</dbReference>
<name>A2DNF5_TRIV3</name>
<comment type="catalytic activity">
    <reaction evidence="1 7">
        <text>ATP-independent breakage of single-stranded DNA, followed by passage and rejoining.</text>
        <dbReference type="EC" id="5.6.2.1"/>
    </reaction>
</comment>
<dbReference type="CDD" id="cd00186">
    <property type="entry name" value="TOP1Ac"/>
    <property type="match status" value="1"/>
</dbReference>
<sequence>MPKKILCVAEKPSVAREAAKILSNGHMETKKGKSKFNNNFVFQRDFQGEDVKVVFTSVAGHVLNYCFPPECKNWQTFGNTKLFDCQLNTCITANMEKVVGNLQTQAKKAFLVFLWLDNDREGEGISEEVEEICKQVNENANYKRARFSGLSPREIIHAFNNPTPINRNDAAAVKLRQEIDLRIGSAFTRFQSQFKGMLQNAELISFGPCQFPTLGFVVEAFFNHIKHVPESFWKIEPLITKDNIKVTLKWDRKRLFCKLSAFAIYVDILDNPMAKVLTVDERESLSNKPLPLSTIELQRRCSKYLKISAQRSMEAAEKLYQNGCISYPRTETDSFSADFKFKDIVNALTRFKGEIGQYSNKILQQIVPPRAGKHSDNAHPPIYPIKVPDKFDTPDQQKVFEFVCRHFLACCSKDGVSLATRVTFDINGEQFHLKGTRVLEENWHEIYPYIPFKGTKIPEFKVDELISPTNIELNEGKTTAPPLLTEPDLLKKMNQEGIGTDATYQDHIAKIMERKYIVQENNYFKPTPLGLALNDGYEGMGFDFMKPRLRAEMEQGLQDISSGRQTYDAVRNNFIKQYRDAYVTAERMYDVLTREFTRQKNNPYNAPLPVEEQASKRSKSKSDGKTKKKKSSSSKSTKSSKTSKSSKSSKSSKTATTSTRKP</sequence>
<dbReference type="SMART" id="SM00437">
    <property type="entry name" value="TOP1Ac"/>
    <property type="match status" value="1"/>
</dbReference>
<dbReference type="InterPro" id="IPR034144">
    <property type="entry name" value="TOPRIM_TopoIII"/>
</dbReference>
<protein>
    <recommendedName>
        <fullName evidence="3 7">DNA topoisomerase</fullName>
        <ecNumber evidence="3 7">5.6.2.1</ecNumber>
    </recommendedName>
</protein>
<dbReference type="GO" id="GO:0031422">
    <property type="term" value="C:RecQ family helicase-topoisomerase III complex"/>
    <property type="evidence" value="ECO:0000318"/>
    <property type="project" value="GO_Central"/>
</dbReference>
<dbReference type="InterPro" id="IPR000380">
    <property type="entry name" value="Topo_IA"/>
</dbReference>
<dbReference type="Gene3D" id="2.70.20.10">
    <property type="entry name" value="Topoisomerase I, domain 3"/>
    <property type="match status" value="1"/>
</dbReference>
<dbReference type="InterPro" id="IPR013497">
    <property type="entry name" value="Topo_IA_cen"/>
</dbReference>
<dbReference type="InterPro" id="IPR013824">
    <property type="entry name" value="Topo_IA_cen_sub1"/>
</dbReference>
<dbReference type="SMR" id="A2DNF5"/>
<keyword evidence="4 7" id="KW-0799">Topoisomerase</keyword>
<accession>A2DNF5</accession>
<dbReference type="PANTHER" id="PTHR11390:SF21">
    <property type="entry name" value="DNA TOPOISOMERASE 3-ALPHA"/>
    <property type="match status" value="1"/>
</dbReference>
<organism evidence="11 12">
    <name type="scientific">Trichomonas vaginalis (strain ATCC PRA-98 / G3)</name>
    <dbReference type="NCBI Taxonomy" id="412133"/>
    <lineage>
        <taxon>Eukaryota</taxon>
        <taxon>Metamonada</taxon>
        <taxon>Parabasalia</taxon>
        <taxon>Trichomonadida</taxon>
        <taxon>Trichomonadidae</taxon>
        <taxon>Trichomonas</taxon>
    </lineage>
</organism>
<dbReference type="eggNOG" id="KOG1956">
    <property type="taxonomic scope" value="Eukaryota"/>
</dbReference>
<dbReference type="OrthoDB" id="430051at2759"/>
<dbReference type="EMBL" id="DS113222">
    <property type="protein sequence ID" value="EAY18143.1"/>
    <property type="molecule type" value="Genomic_DNA"/>
</dbReference>
<dbReference type="InterPro" id="IPR013826">
    <property type="entry name" value="Topo_IA_cen_sub3"/>
</dbReference>
<dbReference type="InterPro" id="IPR023406">
    <property type="entry name" value="Topo_IA_AS"/>
</dbReference>
<dbReference type="STRING" id="5722.A2DNF5"/>
<dbReference type="SMART" id="SM00436">
    <property type="entry name" value="TOP1Bc"/>
    <property type="match status" value="1"/>
</dbReference>
<feature type="compositionally biased region" description="Low complexity" evidence="8">
    <location>
        <begin position="633"/>
        <end position="662"/>
    </location>
</feature>
<gene>
    <name evidence="11" type="ORF">TVAG_306650</name>
</gene>
<dbReference type="InParanoid" id="A2DNF5"/>
<evidence type="ECO:0000259" key="10">
    <source>
        <dbReference type="PROSITE" id="PS52039"/>
    </source>
</evidence>
<evidence type="ECO:0000256" key="6">
    <source>
        <dbReference type="ARBA" id="ARBA00023235"/>
    </source>
</evidence>
<evidence type="ECO:0000256" key="1">
    <source>
        <dbReference type="ARBA" id="ARBA00000213"/>
    </source>
</evidence>
<dbReference type="CDD" id="cd03362">
    <property type="entry name" value="TOPRIM_TopoIA_TopoIII"/>
    <property type="match status" value="1"/>
</dbReference>
<evidence type="ECO:0000256" key="5">
    <source>
        <dbReference type="ARBA" id="ARBA00023125"/>
    </source>
</evidence>
<keyword evidence="6 7" id="KW-0413">Isomerase</keyword>
<feature type="domain" description="Topo IA-type catalytic" evidence="10">
    <location>
        <begin position="166"/>
        <end position="582"/>
    </location>
</feature>
<dbReference type="GO" id="GO:0006281">
    <property type="term" value="P:DNA repair"/>
    <property type="evidence" value="ECO:0000318"/>
    <property type="project" value="GO_Central"/>
</dbReference>
<feature type="domain" description="Toprim" evidence="9">
    <location>
        <begin position="4"/>
        <end position="148"/>
    </location>
</feature>
<dbReference type="InterPro" id="IPR023405">
    <property type="entry name" value="Topo_IA_core_domain"/>
</dbReference>
<dbReference type="GO" id="GO:0006265">
    <property type="term" value="P:DNA topological change"/>
    <property type="evidence" value="ECO:0000318"/>
    <property type="project" value="GO_Central"/>
</dbReference>
<dbReference type="RefSeq" id="XP_001579129.1">
    <property type="nucleotide sequence ID" value="XM_001579079.1"/>
</dbReference>
<dbReference type="PROSITE" id="PS52039">
    <property type="entry name" value="TOPO_IA_2"/>
    <property type="match status" value="1"/>
</dbReference>
<dbReference type="InterPro" id="IPR006171">
    <property type="entry name" value="TOPRIM_dom"/>
</dbReference>
<feature type="region of interest" description="Disordered" evidence="8">
    <location>
        <begin position="600"/>
        <end position="662"/>
    </location>
</feature>
<dbReference type="InterPro" id="IPR003602">
    <property type="entry name" value="Topo_IA_DNA-bd_dom"/>
</dbReference>
<evidence type="ECO:0000256" key="8">
    <source>
        <dbReference type="SAM" id="MobiDB-lite"/>
    </source>
</evidence>